<sequence>MASLILISAGYSPNCCSALLHVGYDGFLPPGLLLPRDSYEYRVRWVQCQESRQWIYQNE</sequence>
<proteinExistence type="predicted"/>
<comment type="caution">
    <text evidence="1">The sequence shown here is derived from an EMBL/GenBank/DDBJ whole genome shotgun (WGS) entry which is preliminary data.</text>
</comment>
<gene>
    <name evidence="1" type="ORF">IQ22_03278</name>
</gene>
<accession>A0A562Q721</accession>
<dbReference type="Proteomes" id="UP000316905">
    <property type="component" value="Unassembled WGS sequence"/>
</dbReference>
<reference evidence="1 2" key="1">
    <citation type="journal article" date="2015" name="Stand. Genomic Sci.">
        <title>Genomic Encyclopedia of Bacterial and Archaeal Type Strains, Phase III: the genomes of soil and plant-associated and newly described type strains.</title>
        <authorList>
            <person name="Whitman W.B."/>
            <person name="Woyke T."/>
            <person name="Klenk H.P."/>
            <person name="Zhou Y."/>
            <person name="Lilburn T.G."/>
            <person name="Beck B.J."/>
            <person name="De Vos P."/>
            <person name="Vandamme P."/>
            <person name="Eisen J.A."/>
            <person name="Garrity G."/>
            <person name="Hugenholtz P."/>
            <person name="Kyrpides N.C."/>
        </authorList>
    </citation>
    <scope>NUCLEOTIDE SEQUENCE [LARGE SCALE GENOMIC DNA]</scope>
    <source>
        <strain evidence="1 2">CGMCC 1.6858</strain>
    </source>
</reference>
<dbReference type="AlphaFoldDB" id="A0A562Q721"/>
<protein>
    <submittedName>
        <fullName evidence="1">Uncharacterized protein</fullName>
    </submittedName>
</protein>
<keyword evidence="2" id="KW-1185">Reference proteome</keyword>
<evidence type="ECO:0000313" key="1">
    <source>
        <dbReference type="EMBL" id="TWI52508.1"/>
    </source>
</evidence>
<evidence type="ECO:0000313" key="2">
    <source>
        <dbReference type="Proteomes" id="UP000316905"/>
    </source>
</evidence>
<name>A0A562Q721_9PSED</name>
<organism evidence="1 2">
    <name type="scientific">Pseudomonas duriflava</name>
    <dbReference type="NCBI Taxonomy" id="459528"/>
    <lineage>
        <taxon>Bacteria</taxon>
        <taxon>Pseudomonadati</taxon>
        <taxon>Pseudomonadota</taxon>
        <taxon>Gammaproteobacteria</taxon>
        <taxon>Pseudomonadales</taxon>
        <taxon>Pseudomonadaceae</taxon>
        <taxon>Pseudomonas</taxon>
    </lineage>
</organism>
<dbReference type="EMBL" id="VLKY01000011">
    <property type="protein sequence ID" value="TWI52508.1"/>
    <property type="molecule type" value="Genomic_DNA"/>
</dbReference>